<name>A0AAV0UHX7_HYABA</name>
<feature type="compositionally biased region" description="Basic residues" evidence="1">
    <location>
        <begin position="185"/>
        <end position="205"/>
    </location>
</feature>
<dbReference type="AlphaFoldDB" id="A0AAV0UHX7"/>
<dbReference type="EMBL" id="CANTFL010001315">
    <property type="protein sequence ID" value="CAI5736607.1"/>
    <property type="molecule type" value="Genomic_DNA"/>
</dbReference>
<dbReference type="GO" id="GO:0003677">
    <property type="term" value="F:DNA binding"/>
    <property type="evidence" value="ECO:0007669"/>
    <property type="project" value="InterPro"/>
</dbReference>
<reference evidence="2" key="1">
    <citation type="submission" date="2022-12" db="EMBL/GenBank/DDBJ databases">
        <authorList>
            <person name="Webb A."/>
        </authorList>
    </citation>
    <scope>NUCLEOTIDE SEQUENCE</scope>
    <source>
        <strain evidence="2">Hp1</strain>
    </source>
</reference>
<dbReference type="Proteomes" id="UP001162031">
    <property type="component" value="Unassembled WGS sequence"/>
</dbReference>
<gene>
    <name evidence="2" type="ORF">HBR001_LOCUS6880</name>
</gene>
<feature type="region of interest" description="Disordered" evidence="1">
    <location>
        <begin position="174"/>
        <end position="215"/>
    </location>
</feature>
<evidence type="ECO:0000256" key="1">
    <source>
        <dbReference type="SAM" id="MobiDB-lite"/>
    </source>
</evidence>
<feature type="region of interest" description="Disordered" evidence="1">
    <location>
        <begin position="1"/>
        <end position="40"/>
    </location>
</feature>
<keyword evidence="3" id="KW-1185">Reference proteome</keyword>
<dbReference type="PRINTS" id="PR00929">
    <property type="entry name" value="ATHOOK"/>
</dbReference>
<sequence>MFPLLMPPLQPPLTLTTPESGAPDAVPPAEAAETSGDALPSYLPAGAESLALGTSFGGADGFGLLSGSSTLPAAVSAPATSGGGGVFNMDDDVPKRKRGRPPKKDVAARAKGDVEKALKQQQQQQLPFWGYGLPMPLLPGFPPAMLSGMSNPGAVVLKDPSAAAAAACEDELLAQHEGDVERPSKPAKKKQRGTGKPRGRPRTRPRPGELIRRVKPLPIAPANFSVMYNYSLSNLAHKSAELHGDGTTAGTDDAQDRGLASLLSGEHE</sequence>
<feature type="region of interest" description="Disordered" evidence="1">
    <location>
        <begin position="83"/>
        <end position="108"/>
    </location>
</feature>
<feature type="compositionally biased region" description="Basic and acidic residues" evidence="1">
    <location>
        <begin position="174"/>
        <end position="184"/>
    </location>
</feature>
<evidence type="ECO:0000313" key="3">
    <source>
        <dbReference type="Proteomes" id="UP001162031"/>
    </source>
</evidence>
<feature type="region of interest" description="Disordered" evidence="1">
    <location>
        <begin position="242"/>
        <end position="268"/>
    </location>
</feature>
<comment type="caution">
    <text evidence="2">The sequence shown here is derived from an EMBL/GenBank/DDBJ whole genome shotgun (WGS) entry which is preliminary data.</text>
</comment>
<organism evidence="2 3">
    <name type="scientific">Hyaloperonospora brassicae</name>
    <name type="common">Brassica downy mildew</name>
    <name type="synonym">Peronospora brassicae</name>
    <dbReference type="NCBI Taxonomy" id="162125"/>
    <lineage>
        <taxon>Eukaryota</taxon>
        <taxon>Sar</taxon>
        <taxon>Stramenopiles</taxon>
        <taxon>Oomycota</taxon>
        <taxon>Peronosporomycetes</taxon>
        <taxon>Peronosporales</taxon>
        <taxon>Peronosporaceae</taxon>
        <taxon>Hyaloperonospora</taxon>
    </lineage>
</organism>
<feature type="compositionally biased region" description="Low complexity" evidence="1">
    <location>
        <begin position="12"/>
        <end position="33"/>
    </location>
</feature>
<proteinExistence type="predicted"/>
<accession>A0AAV0UHX7</accession>
<feature type="compositionally biased region" description="Pro residues" evidence="1">
    <location>
        <begin position="1"/>
        <end position="11"/>
    </location>
</feature>
<dbReference type="InterPro" id="IPR017956">
    <property type="entry name" value="AT_hook_DNA-bd_motif"/>
</dbReference>
<evidence type="ECO:0000313" key="2">
    <source>
        <dbReference type="EMBL" id="CAI5736607.1"/>
    </source>
</evidence>
<protein>
    <submittedName>
        <fullName evidence="2">Uncharacterized protein</fullName>
    </submittedName>
</protein>